<protein>
    <submittedName>
        <fullName evidence="1">Uncharacterized protein</fullName>
    </submittedName>
</protein>
<gene>
    <name evidence="1" type="ORF">CVT01_09890</name>
</gene>
<evidence type="ECO:0000313" key="1">
    <source>
        <dbReference type="EMBL" id="QPH92890.1"/>
    </source>
</evidence>
<proteinExistence type="predicted"/>
<reference evidence="1 2" key="1">
    <citation type="journal article" date="2018" name="Emerg. Microbes Infect.">
        <title>Genomic analysis of oral Campylobacter concisus strains identified a potential bacterial molecular marker associated with active Crohn's disease.</title>
        <authorList>
            <person name="Liu F."/>
            <person name="Ma R."/>
            <person name="Tay C.Y.A."/>
            <person name="Octavia S."/>
            <person name="Lan R."/>
            <person name="Chung H.K.L."/>
            <person name="Riordan S.M."/>
            <person name="Grimm M.C."/>
            <person name="Leong R.W."/>
            <person name="Tanaka M.M."/>
            <person name="Connor S."/>
            <person name="Zhang L."/>
        </authorList>
    </citation>
    <scope>NUCLEOTIDE SEQUENCE [LARGE SCALE GENOMIC DNA]</scope>
    <source>
        <strain evidence="1 2">P1CDO3</strain>
    </source>
</reference>
<dbReference type="Proteomes" id="UP000594404">
    <property type="component" value="Chromosome"/>
</dbReference>
<accession>A0A7S9RJD2</accession>
<organism evidence="1 2">
    <name type="scientific">Campylobacter concisus</name>
    <dbReference type="NCBI Taxonomy" id="199"/>
    <lineage>
        <taxon>Bacteria</taxon>
        <taxon>Pseudomonadati</taxon>
        <taxon>Campylobacterota</taxon>
        <taxon>Epsilonproteobacteria</taxon>
        <taxon>Campylobacterales</taxon>
        <taxon>Campylobacteraceae</taxon>
        <taxon>Campylobacter</taxon>
    </lineage>
</organism>
<dbReference type="AlphaFoldDB" id="A0A7S9RJD2"/>
<name>A0A7S9RJD2_9BACT</name>
<sequence length="48" mass="5659">MADFHECNLKNSFFYGIRFHKTPNFSSVTFLEKPILINMNLIRIVLVV</sequence>
<evidence type="ECO:0000313" key="2">
    <source>
        <dbReference type="Proteomes" id="UP000594404"/>
    </source>
</evidence>
<dbReference type="EMBL" id="CP049266">
    <property type="protein sequence ID" value="QPH92890.1"/>
    <property type="molecule type" value="Genomic_DNA"/>
</dbReference>